<comment type="subunit">
    <text evidence="3">Interacts with UHRF2/NIRF.</text>
</comment>
<dbReference type="AlphaFoldDB" id="A0A023EJZ5"/>
<evidence type="ECO:0000256" key="3">
    <source>
        <dbReference type="ARBA" id="ARBA00011097"/>
    </source>
</evidence>
<reference evidence="11" key="1">
    <citation type="journal article" date="2014" name="PLoS Negl. Trop. Dis.">
        <title>Identification and characterization of seminal fluid proteins in the Asian tiger mosquito, Aedes albopictus.</title>
        <authorList>
            <person name="Boes K.E."/>
            <person name="Ribeiro J.M."/>
            <person name="Wong A."/>
            <person name="Harrington L.C."/>
            <person name="Wolfner M.F."/>
            <person name="Sirot L.K."/>
        </authorList>
    </citation>
    <scope>NUCLEOTIDE SEQUENCE</scope>
    <source>
        <tissue evidence="11">Reproductive organs</tissue>
    </source>
</reference>
<comment type="subcellular location">
    <subcellularLocation>
        <location evidence="2">Nucleus</location>
    </subcellularLocation>
</comment>
<keyword evidence="8" id="KW-0539">Nucleus</keyword>
<keyword evidence="7" id="KW-0007">Acetylation</keyword>
<evidence type="ECO:0000256" key="5">
    <source>
        <dbReference type="ARBA" id="ARBA00022553"/>
    </source>
</evidence>
<dbReference type="PANTHER" id="PTHR16523:SF6">
    <property type="entry name" value="PEST PROTEOLYTIC SIGNAL-CONTAINING NUCLEAR PROTEIN"/>
    <property type="match status" value="1"/>
</dbReference>
<evidence type="ECO:0000256" key="7">
    <source>
        <dbReference type="ARBA" id="ARBA00022990"/>
    </source>
</evidence>
<dbReference type="PANTHER" id="PTHR16523">
    <property type="entry name" value="PEST PROTEOLYTIC SIGNAL-CONTAINING NUCLEAR PROTEIN"/>
    <property type="match status" value="1"/>
</dbReference>
<dbReference type="EMBL" id="GAPW01004193">
    <property type="protein sequence ID" value="JAC09405.1"/>
    <property type="molecule type" value="mRNA"/>
</dbReference>
<keyword evidence="5" id="KW-0597">Phosphoprotein</keyword>
<keyword evidence="6" id="KW-0832">Ubl conjugation</keyword>
<feature type="compositionally biased region" description="Basic and acidic residues" evidence="10">
    <location>
        <begin position="33"/>
        <end position="53"/>
    </location>
</feature>
<proteinExistence type="evidence at transcript level"/>
<sequence length="218" mass="24295">MSRWDQKTEGHSRSRRDRPRSRSRSRSRSSSPVERRLREIEEEDRRRHKEQLLKHNPLRPLPNCLQRRKDSGDSSSSSSGDSGDDGSQSKTAPAPPSPPTSSVKPKMGFSFQKPASNAKTAATSFSLQKPKPMAIQMKLGTAPKKEPPKLLKPVANAFAGSDSDDEPEEMPAECRMRMRNIGRETPTSSGPNSFGKTKHGFCDSKKIFEKKLNTMTDS</sequence>
<dbReference type="VEuPathDB" id="VectorBase:AALF012286"/>
<dbReference type="VEuPathDB" id="VectorBase:AALC636_036699"/>
<keyword evidence="9" id="KW-0131">Cell cycle</keyword>
<protein>
    <recommendedName>
        <fullName evidence="4">PEST proteolytic signal-containing nuclear protein</fullName>
    </recommendedName>
</protein>
<feature type="region of interest" description="Disordered" evidence="10">
    <location>
        <begin position="1"/>
        <end position="129"/>
    </location>
</feature>
<evidence type="ECO:0000256" key="2">
    <source>
        <dbReference type="ARBA" id="ARBA00004123"/>
    </source>
</evidence>
<evidence type="ECO:0000256" key="8">
    <source>
        <dbReference type="ARBA" id="ARBA00023242"/>
    </source>
</evidence>
<accession>A0A023EJZ5</accession>
<feature type="compositionally biased region" description="Low complexity" evidence="10">
    <location>
        <begin position="73"/>
        <end position="92"/>
    </location>
</feature>
<evidence type="ECO:0000313" key="11">
    <source>
        <dbReference type="EMBL" id="JAC09405.1"/>
    </source>
</evidence>
<name>A0A023EJZ5_AEDAL</name>
<evidence type="ECO:0000256" key="6">
    <source>
        <dbReference type="ARBA" id="ARBA00022843"/>
    </source>
</evidence>
<comment type="function">
    <text evidence="1">May be involved in cell cycle regulation.</text>
</comment>
<feature type="compositionally biased region" description="Basic residues" evidence="10">
    <location>
        <begin position="13"/>
        <end position="27"/>
    </location>
</feature>
<feature type="compositionally biased region" description="Basic and acidic residues" evidence="10">
    <location>
        <begin position="1"/>
        <end position="12"/>
    </location>
</feature>
<dbReference type="GO" id="GO:0005634">
    <property type="term" value="C:nucleus"/>
    <property type="evidence" value="ECO:0007669"/>
    <property type="project" value="UniProtKB-SubCell"/>
</dbReference>
<dbReference type="Pfam" id="PF15473">
    <property type="entry name" value="PCNP"/>
    <property type="match status" value="1"/>
</dbReference>
<dbReference type="GO" id="GO:0016567">
    <property type="term" value="P:protein ubiquitination"/>
    <property type="evidence" value="ECO:0007669"/>
    <property type="project" value="InterPro"/>
</dbReference>
<evidence type="ECO:0000256" key="4">
    <source>
        <dbReference type="ARBA" id="ARBA00022059"/>
    </source>
</evidence>
<evidence type="ECO:0000256" key="9">
    <source>
        <dbReference type="ARBA" id="ARBA00023306"/>
    </source>
</evidence>
<organism evidence="11">
    <name type="scientific">Aedes albopictus</name>
    <name type="common">Asian tiger mosquito</name>
    <name type="synonym">Stegomyia albopicta</name>
    <dbReference type="NCBI Taxonomy" id="7160"/>
    <lineage>
        <taxon>Eukaryota</taxon>
        <taxon>Metazoa</taxon>
        <taxon>Ecdysozoa</taxon>
        <taxon>Arthropoda</taxon>
        <taxon>Hexapoda</taxon>
        <taxon>Insecta</taxon>
        <taxon>Pterygota</taxon>
        <taxon>Neoptera</taxon>
        <taxon>Endopterygota</taxon>
        <taxon>Diptera</taxon>
        <taxon>Nematocera</taxon>
        <taxon>Culicoidea</taxon>
        <taxon>Culicidae</taxon>
        <taxon>Culicinae</taxon>
        <taxon>Aedini</taxon>
        <taxon>Aedes</taxon>
        <taxon>Stegomyia</taxon>
    </lineage>
</organism>
<dbReference type="GO" id="GO:0043161">
    <property type="term" value="P:proteasome-mediated ubiquitin-dependent protein catabolic process"/>
    <property type="evidence" value="ECO:0007669"/>
    <property type="project" value="TreeGrafter"/>
</dbReference>
<feature type="compositionally biased region" description="Polar residues" evidence="10">
    <location>
        <begin position="113"/>
        <end position="127"/>
    </location>
</feature>
<evidence type="ECO:0000256" key="10">
    <source>
        <dbReference type="SAM" id="MobiDB-lite"/>
    </source>
</evidence>
<evidence type="ECO:0000256" key="1">
    <source>
        <dbReference type="ARBA" id="ARBA00002646"/>
    </source>
</evidence>
<dbReference type="InterPro" id="IPR029169">
    <property type="entry name" value="PCNP"/>
</dbReference>